<protein>
    <submittedName>
        <fullName evidence="1">Uncharacterized protein</fullName>
    </submittedName>
</protein>
<reference evidence="1" key="2">
    <citation type="journal article" date="2015" name="Data Brief">
        <title>Shoot transcriptome of the giant reed, Arundo donax.</title>
        <authorList>
            <person name="Barrero R.A."/>
            <person name="Guerrero F.D."/>
            <person name="Moolhuijzen P."/>
            <person name="Goolsby J.A."/>
            <person name="Tidwell J."/>
            <person name="Bellgard S.E."/>
            <person name="Bellgard M.I."/>
        </authorList>
    </citation>
    <scope>NUCLEOTIDE SEQUENCE</scope>
    <source>
        <tissue evidence="1">Shoot tissue taken approximately 20 cm above the soil surface</tissue>
    </source>
</reference>
<dbReference type="EMBL" id="GBRH01231577">
    <property type="protein sequence ID" value="JAD66318.1"/>
    <property type="molecule type" value="Transcribed_RNA"/>
</dbReference>
<proteinExistence type="predicted"/>
<sequence length="37" mass="4367">MRYSLFIVLTCLLDKIKFYDILIEIRVTILVCNPGLH</sequence>
<name>A0A0A9BVS9_ARUDO</name>
<organism evidence="1">
    <name type="scientific">Arundo donax</name>
    <name type="common">Giant reed</name>
    <name type="synonym">Donax arundinaceus</name>
    <dbReference type="NCBI Taxonomy" id="35708"/>
    <lineage>
        <taxon>Eukaryota</taxon>
        <taxon>Viridiplantae</taxon>
        <taxon>Streptophyta</taxon>
        <taxon>Embryophyta</taxon>
        <taxon>Tracheophyta</taxon>
        <taxon>Spermatophyta</taxon>
        <taxon>Magnoliopsida</taxon>
        <taxon>Liliopsida</taxon>
        <taxon>Poales</taxon>
        <taxon>Poaceae</taxon>
        <taxon>PACMAD clade</taxon>
        <taxon>Arundinoideae</taxon>
        <taxon>Arundineae</taxon>
        <taxon>Arundo</taxon>
    </lineage>
</organism>
<evidence type="ECO:0000313" key="1">
    <source>
        <dbReference type="EMBL" id="JAD66318.1"/>
    </source>
</evidence>
<accession>A0A0A9BVS9</accession>
<reference evidence="1" key="1">
    <citation type="submission" date="2014-09" db="EMBL/GenBank/DDBJ databases">
        <authorList>
            <person name="Magalhaes I.L.F."/>
            <person name="Oliveira U."/>
            <person name="Santos F.R."/>
            <person name="Vidigal T.H.D.A."/>
            <person name="Brescovit A.D."/>
            <person name="Santos A.J."/>
        </authorList>
    </citation>
    <scope>NUCLEOTIDE SEQUENCE</scope>
    <source>
        <tissue evidence="1">Shoot tissue taken approximately 20 cm above the soil surface</tissue>
    </source>
</reference>
<dbReference type="AlphaFoldDB" id="A0A0A9BVS9"/>